<dbReference type="PROSITE" id="PS51257">
    <property type="entry name" value="PROKAR_LIPOPROTEIN"/>
    <property type="match status" value="1"/>
</dbReference>
<protein>
    <submittedName>
        <fullName evidence="1">Unannotated protein</fullName>
    </submittedName>
</protein>
<gene>
    <name evidence="1" type="ORF">UFOPK2399_00224</name>
</gene>
<organism evidence="1">
    <name type="scientific">freshwater metagenome</name>
    <dbReference type="NCBI Taxonomy" id="449393"/>
    <lineage>
        <taxon>unclassified sequences</taxon>
        <taxon>metagenomes</taxon>
        <taxon>ecological metagenomes</taxon>
    </lineage>
</organism>
<proteinExistence type="predicted"/>
<evidence type="ECO:0000313" key="1">
    <source>
        <dbReference type="EMBL" id="CAB4685039.1"/>
    </source>
</evidence>
<sequence>MHRLCRLIPLGVVAAIAVMLVTGCGGSSSSSFPTIGAAKTYSIADFAPAVVPVAGKPTTVSFGIEQPDGALMKKFKTGSGPHTGIHLIFVRSDLGYLIHVHPPVGADGKLAIPVTFPAPGRYRVVVDVYPADARTQPNFQLFRTITVRGAAAPTVLPAPGGSVTVSGYRFTMEHAAKLKAIQAGYLKIAVTGPDGKPATITPWLGALAHAIFFRKGTLDYFHTHVCAPGADGCTSILGGANVTGKQTTPGVLDVGVLVPAGGTWRLFLQCEIDGHVLTAPFTIPVTP</sequence>
<dbReference type="AlphaFoldDB" id="A0A6J6NFI9"/>
<accession>A0A6J6NFI9</accession>
<reference evidence="1" key="1">
    <citation type="submission" date="2020-05" db="EMBL/GenBank/DDBJ databases">
        <authorList>
            <person name="Chiriac C."/>
            <person name="Salcher M."/>
            <person name="Ghai R."/>
            <person name="Kavagutti S V."/>
        </authorList>
    </citation>
    <scope>NUCLEOTIDE SEQUENCE</scope>
</reference>
<dbReference type="EMBL" id="CAEZXP010000001">
    <property type="protein sequence ID" value="CAB4685039.1"/>
    <property type="molecule type" value="Genomic_DNA"/>
</dbReference>
<name>A0A6J6NFI9_9ZZZZ</name>